<accession>A0A9P7VUR2</accession>
<gene>
    <name evidence="1" type="ORF">BT62DRAFT_931510</name>
</gene>
<proteinExistence type="predicted"/>
<evidence type="ECO:0000313" key="2">
    <source>
        <dbReference type="Proteomes" id="UP000812287"/>
    </source>
</evidence>
<dbReference type="Proteomes" id="UP000812287">
    <property type="component" value="Unassembled WGS sequence"/>
</dbReference>
<comment type="caution">
    <text evidence="1">The sequence shown here is derived from an EMBL/GenBank/DDBJ whole genome shotgun (WGS) entry which is preliminary data.</text>
</comment>
<dbReference type="EMBL" id="MU250533">
    <property type="protein sequence ID" value="KAG7446937.1"/>
    <property type="molecule type" value="Genomic_DNA"/>
</dbReference>
<keyword evidence="2" id="KW-1185">Reference proteome</keyword>
<organism evidence="1 2">
    <name type="scientific">Guyanagaster necrorhizus</name>
    <dbReference type="NCBI Taxonomy" id="856835"/>
    <lineage>
        <taxon>Eukaryota</taxon>
        <taxon>Fungi</taxon>
        <taxon>Dikarya</taxon>
        <taxon>Basidiomycota</taxon>
        <taxon>Agaricomycotina</taxon>
        <taxon>Agaricomycetes</taxon>
        <taxon>Agaricomycetidae</taxon>
        <taxon>Agaricales</taxon>
        <taxon>Marasmiineae</taxon>
        <taxon>Physalacriaceae</taxon>
        <taxon>Guyanagaster</taxon>
    </lineage>
</organism>
<dbReference type="AlphaFoldDB" id="A0A9P7VUR2"/>
<protein>
    <submittedName>
        <fullName evidence="1">Uncharacterized protein</fullName>
    </submittedName>
</protein>
<dbReference type="RefSeq" id="XP_043040437.1">
    <property type="nucleotide sequence ID" value="XM_043186142.1"/>
</dbReference>
<name>A0A9P7VUR2_9AGAR</name>
<reference evidence="1" key="1">
    <citation type="submission" date="2020-11" db="EMBL/GenBank/DDBJ databases">
        <title>Adaptations for nitrogen fixation in a non-lichenized fungal sporocarp promotes dispersal by wood-feeding termites.</title>
        <authorList>
            <consortium name="DOE Joint Genome Institute"/>
            <person name="Koch R.A."/>
            <person name="Yoon G."/>
            <person name="Arayal U."/>
            <person name="Lail K."/>
            <person name="Amirebrahimi M."/>
            <person name="Labutti K."/>
            <person name="Lipzen A."/>
            <person name="Riley R."/>
            <person name="Barry K."/>
            <person name="Henrissat B."/>
            <person name="Grigoriev I.V."/>
            <person name="Herr J.R."/>
            <person name="Aime M.C."/>
        </authorList>
    </citation>
    <scope>NUCLEOTIDE SEQUENCE</scope>
    <source>
        <strain evidence="1">MCA 3950</strain>
    </source>
</reference>
<evidence type="ECO:0000313" key="1">
    <source>
        <dbReference type="EMBL" id="KAG7446937.1"/>
    </source>
</evidence>
<sequence>MAKPKPSGQTSKVSRETVRFHAWRILGLLLYVQGSPARNSMYMSLYRSFFPFSNILIYKRSSAGIMKAENNDAHRIRRCLMGRLDWGLWPH</sequence>
<dbReference type="GeneID" id="66108439"/>